<keyword evidence="4" id="KW-0378">Hydrolase</keyword>
<dbReference type="SUPFAM" id="SSF53187">
    <property type="entry name" value="Zn-dependent exopeptidases"/>
    <property type="match status" value="1"/>
</dbReference>
<organism evidence="8 9">
    <name type="scientific">Candidatus Allofournierella merdipullorum</name>
    <dbReference type="NCBI Taxonomy" id="2838595"/>
    <lineage>
        <taxon>Bacteria</taxon>
        <taxon>Bacillati</taxon>
        <taxon>Bacillota</taxon>
        <taxon>Clostridia</taxon>
        <taxon>Eubacteriales</taxon>
        <taxon>Oscillospiraceae</taxon>
        <taxon>Allofournierella</taxon>
    </lineage>
</organism>
<evidence type="ECO:0000256" key="2">
    <source>
        <dbReference type="ARBA" id="ARBA00005988"/>
    </source>
</evidence>
<dbReference type="Pfam" id="PF00246">
    <property type="entry name" value="Peptidase_M14"/>
    <property type="match status" value="1"/>
</dbReference>
<dbReference type="InterPro" id="IPR000834">
    <property type="entry name" value="Peptidase_M14"/>
</dbReference>
<dbReference type="GO" id="GO:0008270">
    <property type="term" value="F:zinc ion binding"/>
    <property type="evidence" value="ECO:0007669"/>
    <property type="project" value="InterPro"/>
</dbReference>
<dbReference type="EMBL" id="DXBV01000043">
    <property type="protein sequence ID" value="HIZ30519.1"/>
    <property type="molecule type" value="Genomic_DNA"/>
</dbReference>
<comment type="similarity">
    <text evidence="2">Belongs to the peptidase M14 family.</text>
</comment>
<accession>A0A9D2IZT3</accession>
<reference evidence="8" key="1">
    <citation type="journal article" date="2021" name="PeerJ">
        <title>Extensive microbial diversity within the chicken gut microbiome revealed by metagenomics and culture.</title>
        <authorList>
            <person name="Gilroy R."/>
            <person name="Ravi A."/>
            <person name="Getino M."/>
            <person name="Pursley I."/>
            <person name="Horton D.L."/>
            <person name="Alikhan N.F."/>
            <person name="Baker D."/>
            <person name="Gharbi K."/>
            <person name="Hall N."/>
            <person name="Watson M."/>
            <person name="Adriaenssens E.M."/>
            <person name="Foster-Nyarko E."/>
            <person name="Jarju S."/>
            <person name="Secka A."/>
            <person name="Antonio M."/>
            <person name="Oren A."/>
            <person name="Chaudhuri R.R."/>
            <person name="La Ragione R."/>
            <person name="Hildebrand F."/>
            <person name="Pallen M.J."/>
        </authorList>
    </citation>
    <scope>NUCLEOTIDE SEQUENCE</scope>
    <source>
        <strain evidence="8">ChiGjej4B4-18154</strain>
    </source>
</reference>
<keyword evidence="3" id="KW-0645">Protease</keyword>
<dbReference type="GO" id="GO:0004181">
    <property type="term" value="F:metallocarboxypeptidase activity"/>
    <property type="evidence" value="ECO:0007669"/>
    <property type="project" value="InterPro"/>
</dbReference>
<keyword evidence="6" id="KW-0482">Metalloprotease</keyword>
<gene>
    <name evidence="8" type="ORF">H9813_04705</name>
</gene>
<dbReference type="Gene3D" id="3.40.630.10">
    <property type="entry name" value="Zn peptidases"/>
    <property type="match status" value="1"/>
</dbReference>
<sequence length="461" mass="52844">MNFDMESILARVPDYQEFYTVDELNQHSFQLAKEYPDVVELFEAGRSKEGRPIYCLKIGQGSKNALLYGTPHPNEPIGSMMLDALSRILAEDEQLRKALDYTFYIVKSSDVDGLAKNEGWLKGPFTITQYQHNFFRPAFDQQVEWSFPFDYKTYHFDAPTPETRCIMGLIDKTKPAFIYSLHNCGFGGCYWYLSSGDEELYKKFLTVPAKYGVDLKLGEPEMPYCKGLYDAVYEMTGAKDNYDYLEKFMPDTPTASLMSGGGCSYEYANRDGGSTQILVTEMPYYVDERVSDTSLTSRSRREVILESCAVAQEYFSAWKPVFDRLEKFFSADNQFYLAVRERVGMESHSAAKMEWARSDPEMEKPATVCQEFDNLLTTRFYSNLSIVLLRRACQEELKKPDLAPEVRGQLEKAADSLYNKECENLAAMEKLFHYKAIPIAHLVKVQLECGLLYADYAHGMN</sequence>
<evidence type="ECO:0000256" key="4">
    <source>
        <dbReference type="ARBA" id="ARBA00022801"/>
    </source>
</evidence>
<evidence type="ECO:0000256" key="6">
    <source>
        <dbReference type="ARBA" id="ARBA00023049"/>
    </source>
</evidence>
<dbReference type="PANTHER" id="PTHR11705">
    <property type="entry name" value="PROTEASE FAMILY M14 CARBOXYPEPTIDASE A,B"/>
    <property type="match status" value="1"/>
</dbReference>
<comment type="cofactor">
    <cofactor evidence="1">
        <name>Zn(2+)</name>
        <dbReference type="ChEBI" id="CHEBI:29105"/>
    </cofactor>
</comment>
<feature type="domain" description="Peptidase M14" evidence="7">
    <location>
        <begin position="30"/>
        <end position="247"/>
    </location>
</feature>
<dbReference type="Proteomes" id="UP000824035">
    <property type="component" value="Unassembled WGS sequence"/>
</dbReference>
<dbReference type="PANTHER" id="PTHR11705:SF143">
    <property type="entry name" value="SLL0236 PROTEIN"/>
    <property type="match status" value="1"/>
</dbReference>
<dbReference type="AlphaFoldDB" id="A0A9D2IZT3"/>
<name>A0A9D2IZT3_9FIRM</name>
<keyword evidence="5" id="KW-0862">Zinc</keyword>
<protein>
    <recommendedName>
        <fullName evidence="7">Peptidase M14 domain-containing protein</fullName>
    </recommendedName>
</protein>
<evidence type="ECO:0000256" key="3">
    <source>
        <dbReference type="ARBA" id="ARBA00022670"/>
    </source>
</evidence>
<evidence type="ECO:0000259" key="7">
    <source>
        <dbReference type="Pfam" id="PF00246"/>
    </source>
</evidence>
<evidence type="ECO:0000313" key="8">
    <source>
        <dbReference type="EMBL" id="HIZ30519.1"/>
    </source>
</evidence>
<dbReference type="GO" id="GO:0006508">
    <property type="term" value="P:proteolysis"/>
    <property type="evidence" value="ECO:0007669"/>
    <property type="project" value="UniProtKB-KW"/>
</dbReference>
<comment type="caution">
    <text evidence="8">The sequence shown here is derived from an EMBL/GenBank/DDBJ whole genome shotgun (WGS) entry which is preliminary data.</text>
</comment>
<evidence type="ECO:0000256" key="1">
    <source>
        <dbReference type="ARBA" id="ARBA00001947"/>
    </source>
</evidence>
<proteinExistence type="inferred from homology"/>
<dbReference type="GO" id="GO:0005615">
    <property type="term" value="C:extracellular space"/>
    <property type="evidence" value="ECO:0007669"/>
    <property type="project" value="TreeGrafter"/>
</dbReference>
<reference evidence="8" key="2">
    <citation type="submission" date="2021-04" db="EMBL/GenBank/DDBJ databases">
        <authorList>
            <person name="Gilroy R."/>
        </authorList>
    </citation>
    <scope>NUCLEOTIDE SEQUENCE</scope>
    <source>
        <strain evidence="8">ChiGjej4B4-18154</strain>
    </source>
</reference>
<evidence type="ECO:0000256" key="5">
    <source>
        <dbReference type="ARBA" id="ARBA00022833"/>
    </source>
</evidence>
<evidence type="ECO:0000313" key="9">
    <source>
        <dbReference type="Proteomes" id="UP000824035"/>
    </source>
</evidence>